<dbReference type="eggNOG" id="ENOG502SI38">
    <property type="taxonomic scope" value="Eukaryota"/>
</dbReference>
<comment type="caution">
    <text evidence="14">The sequence shown here is derived from an EMBL/GenBank/DDBJ whole genome shotgun (WGS) entry which is preliminary data.</text>
</comment>
<evidence type="ECO:0000256" key="8">
    <source>
        <dbReference type="ARBA" id="ARBA00023026"/>
    </source>
</evidence>
<dbReference type="OMA" id="IMIFARG"/>
<dbReference type="GO" id="GO:0016052">
    <property type="term" value="P:carbohydrate catabolic process"/>
    <property type="evidence" value="ECO:0007669"/>
    <property type="project" value="TreeGrafter"/>
</dbReference>
<evidence type="ECO:0000256" key="1">
    <source>
        <dbReference type="ARBA" id="ARBA00004613"/>
    </source>
</evidence>
<reference evidence="14 15" key="1">
    <citation type="journal article" date="2010" name="PLoS Genet.">
        <title>De novo assembly of a 40 Mb eukaryotic genome from short sequence reads: Sordaria macrospora, a model organism for fungal morphogenesis.</title>
        <authorList>
            <person name="Nowrousian M."/>
            <person name="Stajich J."/>
            <person name="Chu M."/>
            <person name="Engh I."/>
            <person name="Espagne E."/>
            <person name="Halliday K."/>
            <person name="Kamerewerd J."/>
            <person name="Kempken F."/>
            <person name="Knab B."/>
            <person name="Kuo H.C."/>
            <person name="Osiewacz H.D."/>
            <person name="Poeggeler S."/>
            <person name="Read N."/>
            <person name="Seiler S."/>
            <person name="Smith K."/>
            <person name="Zickler D."/>
            <person name="Kueck U."/>
            <person name="Freitag M."/>
        </authorList>
    </citation>
    <scope>NUCLEOTIDE SEQUENCE [LARGE SCALE GENOMIC DNA]</scope>
    <source>
        <strain evidence="15">ATCC MYA-333 / DSM 997 / K(L3346) / K-hell</strain>
        <tissue evidence="14">Mycelium</tissue>
    </source>
</reference>
<dbReference type="InParanoid" id="F7VZC8"/>
<keyword evidence="7" id="KW-0378">Hydrolase</keyword>
<evidence type="ECO:0000256" key="5">
    <source>
        <dbReference type="ARBA" id="ARBA00022525"/>
    </source>
</evidence>
<protein>
    <recommendedName>
        <fullName evidence="3">cutinase</fullName>
        <ecNumber evidence="3">3.1.1.74</ecNumber>
    </recommendedName>
</protein>
<feature type="disulfide bond" evidence="11">
    <location>
        <begin position="46"/>
        <end position="123"/>
    </location>
</feature>
<keyword evidence="15" id="KW-1185">Reference proteome</keyword>
<evidence type="ECO:0000256" key="2">
    <source>
        <dbReference type="ARBA" id="ARBA00007534"/>
    </source>
</evidence>
<comment type="catalytic activity">
    <reaction evidence="10">
        <text>cutin + H2O = cutin monomers.</text>
        <dbReference type="EC" id="3.1.1.74"/>
    </reaction>
</comment>
<dbReference type="PANTHER" id="PTHR48250:SF3">
    <property type="entry name" value="CUTINASE 1-RELATED"/>
    <property type="match status" value="1"/>
</dbReference>
<feature type="chain" id="PRO_5012271635" description="cutinase" evidence="13">
    <location>
        <begin position="16"/>
        <end position="247"/>
    </location>
</feature>
<evidence type="ECO:0000256" key="12">
    <source>
        <dbReference type="SAM" id="MobiDB-lite"/>
    </source>
</evidence>
<evidence type="ECO:0000256" key="7">
    <source>
        <dbReference type="ARBA" id="ARBA00022801"/>
    </source>
</evidence>
<evidence type="ECO:0000313" key="15">
    <source>
        <dbReference type="Proteomes" id="UP000001881"/>
    </source>
</evidence>
<dbReference type="VEuPathDB" id="FungiDB:SMAC_04107"/>
<feature type="signal peptide" evidence="13">
    <location>
        <begin position="1"/>
        <end position="15"/>
    </location>
</feature>
<dbReference type="HOGENOM" id="CLU_040058_2_0_1"/>
<dbReference type="GO" id="GO:0005576">
    <property type="term" value="C:extracellular region"/>
    <property type="evidence" value="ECO:0007669"/>
    <property type="project" value="UniProtKB-SubCell"/>
</dbReference>
<dbReference type="EC" id="3.1.1.74" evidence="3"/>
<dbReference type="Proteomes" id="UP000001881">
    <property type="component" value="Unassembled WGS sequence"/>
</dbReference>
<keyword evidence="9 11" id="KW-1015">Disulfide bond</keyword>
<feature type="region of interest" description="Disordered" evidence="12">
    <location>
        <begin position="144"/>
        <end position="168"/>
    </location>
</feature>
<dbReference type="InterPro" id="IPR000675">
    <property type="entry name" value="Cutinase/axe"/>
</dbReference>
<evidence type="ECO:0000256" key="6">
    <source>
        <dbReference type="ARBA" id="ARBA00022729"/>
    </source>
</evidence>
<name>F7VZC8_SORMK</name>
<dbReference type="InterPro" id="IPR029058">
    <property type="entry name" value="AB_hydrolase_fold"/>
</dbReference>
<comment type="similarity">
    <text evidence="2">Belongs to the cutinase family.</text>
</comment>
<dbReference type="Pfam" id="PF01083">
    <property type="entry name" value="Cutinase"/>
    <property type="match status" value="1"/>
</dbReference>
<keyword evidence="8" id="KW-0843">Virulence</keyword>
<evidence type="ECO:0000256" key="4">
    <source>
        <dbReference type="ARBA" id="ARBA00022487"/>
    </source>
</evidence>
<proteinExistence type="inferred from homology"/>
<dbReference type="Gene3D" id="3.40.50.1820">
    <property type="entry name" value="alpha/beta hydrolase"/>
    <property type="match status" value="1"/>
</dbReference>
<evidence type="ECO:0000313" key="14">
    <source>
        <dbReference type="EMBL" id="CCC10876.1"/>
    </source>
</evidence>
<keyword evidence="4" id="KW-0719">Serine esterase</keyword>
<evidence type="ECO:0000256" key="10">
    <source>
        <dbReference type="ARBA" id="ARBA00034045"/>
    </source>
</evidence>
<gene>
    <name evidence="14" type="ORF">SMAC_04107</name>
</gene>
<dbReference type="GO" id="GO:0050525">
    <property type="term" value="F:cutinase activity"/>
    <property type="evidence" value="ECO:0007669"/>
    <property type="project" value="UniProtKB-EC"/>
</dbReference>
<dbReference type="OrthoDB" id="3225429at2759"/>
<keyword evidence="6 13" id="KW-0732">Signal</keyword>
<sequence length="247" mass="26350">MKSFVALSLAALALANPIPVSNEPAILAERQTQTGITSTEFTRLGCRPVIFLFARGSTEIGNMGSTVGPPTSNGIKAAQGVTNVVTEGIDYPALLSTNFLPGGADLGGISEMKRLLNKAATECPNSKIVVSGYRYGHDILASPQFSPLNTHTNRNKKTAKAQPSSDRAVESMSEAVKNKIVAAVTYGDTQRLQDRGRIPNFPEEKTLIICNTGDLVCVGQLTILAPHLDYKRRVPEALAFINARLAA</sequence>
<dbReference type="SUPFAM" id="SSF53474">
    <property type="entry name" value="alpha/beta-Hydrolases"/>
    <property type="match status" value="1"/>
</dbReference>
<dbReference type="PANTHER" id="PTHR48250">
    <property type="entry name" value="CUTINASE 2-RELATED"/>
    <property type="match status" value="1"/>
</dbReference>
<dbReference type="InterPro" id="IPR011150">
    <property type="entry name" value="Cutinase_monf"/>
</dbReference>
<dbReference type="EMBL" id="CABT02000015">
    <property type="protein sequence ID" value="CCC10876.1"/>
    <property type="molecule type" value="Genomic_DNA"/>
</dbReference>
<feature type="disulfide bond" evidence="11">
    <location>
        <begin position="210"/>
        <end position="217"/>
    </location>
</feature>
<keyword evidence="5" id="KW-0964">Secreted</keyword>
<evidence type="ECO:0000256" key="11">
    <source>
        <dbReference type="PIRSR" id="PIRSR611150-2"/>
    </source>
</evidence>
<dbReference type="PRINTS" id="PR00129">
    <property type="entry name" value="CUTINASE"/>
</dbReference>
<accession>F7VZC8</accession>
<dbReference type="AlphaFoldDB" id="F7VZC8"/>
<dbReference type="SMART" id="SM01110">
    <property type="entry name" value="Cutinase"/>
    <property type="match status" value="1"/>
</dbReference>
<organism evidence="14 15">
    <name type="scientific">Sordaria macrospora (strain ATCC MYA-333 / DSM 997 / K(L3346) / K-hell)</name>
    <dbReference type="NCBI Taxonomy" id="771870"/>
    <lineage>
        <taxon>Eukaryota</taxon>
        <taxon>Fungi</taxon>
        <taxon>Dikarya</taxon>
        <taxon>Ascomycota</taxon>
        <taxon>Pezizomycotina</taxon>
        <taxon>Sordariomycetes</taxon>
        <taxon>Sordariomycetidae</taxon>
        <taxon>Sordariales</taxon>
        <taxon>Sordariaceae</taxon>
        <taxon>Sordaria</taxon>
    </lineage>
</organism>
<evidence type="ECO:0000256" key="13">
    <source>
        <dbReference type="SAM" id="SignalP"/>
    </source>
</evidence>
<evidence type="ECO:0000256" key="3">
    <source>
        <dbReference type="ARBA" id="ARBA00013095"/>
    </source>
</evidence>
<evidence type="ECO:0000256" key="9">
    <source>
        <dbReference type="ARBA" id="ARBA00023157"/>
    </source>
</evidence>
<comment type="subcellular location">
    <subcellularLocation>
        <location evidence="1">Secreted</location>
    </subcellularLocation>
</comment>